<dbReference type="Pfam" id="PF01555">
    <property type="entry name" value="N6_N4_Mtase"/>
    <property type="match status" value="1"/>
</dbReference>
<dbReference type="PROSITE" id="PS00092">
    <property type="entry name" value="N6_MTASE"/>
    <property type="match status" value="1"/>
</dbReference>
<keyword evidence="3 7" id="KW-0808">Transferase</keyword>
<dbReference type="GO" id="GO:0009007">
    <property type="term" value="F:site-specific DNA-methyltransferase (adenine-specific) activity"/>
    <property type="evidence" value="ECO:0007669"/>
    <property type="project" value="TreeGrafter"/>
</dbReference>
<evidence type="ECO:0000313" key="8">
    <source>
        <dbReference type="Proteomes" id="UP000198558"/>
    </source>
</evidence>
<accession>A0A1I0GEV3</accession>
<evidence type="ECO:0000256" key="1">
    <source>
        <dbReference type="ARBA" id="ARBA00006594"/>
    </source>
</evidence>
<dbReference type="GO" id="GO:0005737">
    <property type="term" value="C:cytoplasm"/>
    <property type="evidence" value="ECO:0007669"/>
    <property type="project" value="TreeGrafter"/>
</dbReference>
<dbReference type="AlphaFoldDB" id="A0A1I0GEV3"/>
<feature type="domain" description="DNA methylase N-4/N-6" evidence="6">
    <location>
        <begin position="26"/>
        <end position="221"/>
    </location>
</feature>
<comment type="similarity">
    <text evidence="1 5">Belongs to the N(4)/N(6)-methyltransferase family.</text>
</comment>
<evidence type="ECO:0000259" key="6">
    <source>
        <dbReference type="Pfam" id="PF01555"/>
    </source>
</evidence>
<dbReference type="RefSeq" id="WP_218139419.1">
    <property type="nucleotide sequence ID" value="NZ_FOIN01000028.1"/>
</dbReference>
<dbReference type="InterPro" id="IPR029063">
    <property type="entry name" value="SAM-dependent_MTases_sf"/>
</dbReference>
<keyword evidence="4" id="KW-0680">Restriction system</keyword>
<name>A0A1I0GEV3_9FIRM</name>
<gene>
    <name evidence="7" type="ORF">SAMN04489758_12834</name>
</gene>
<organism evidence="7 8">
    <name type="scientific">Thomasclavelia cocleata</name>
    <dbReference type="NCBI Taxonomy" id="69824"/>
    <lineage>
        <taxon>Bacteria</taxon>
        <taxon>Bacillati</taxon>
        <taxon>Bacillota</taxon>
        <taxon>Erysipelotrichia</taxon>
        <taxon>Erysipelotrichales</taxon>
        <taxon>Coprobacillaceae</taxon>
        <taxon>Thomasclavelia</taxon>
    </lineage>
</organism>
<evidence type="ECO:0000256" key="4">
    <source>
        <dbReference type="ARBA" id="ARBA00022747"/>
    </source>
</evidence>
<evidence type="ECO:0000256" key="2">
    <source>
        <dbReference type="ARBA" id="ARBA00022603"/>
    </source>
</evidence>
<dbReference type="EMBL" id="FOIN01000028">
    <property type="protein sequence ID" value="SET68799.1"/>
    <property type="molecule type" value="Genomic_DNA"/>
</dbReference>
<dbReference type="InterPro" id="IPR002052">
    <property type="entry name" value="DNA_methylase_N6_adenine_CS"/>
</dbReference>
<dbReference type="Proteomes" id="UP000198558">
    <property type="component" value="Unassembled WGS sequence"/>
</dbReference>
<proteinExistence type="inferred from homology"/>
<keyword evidence="2 7" id="KW-0489">Methyltransferase</keyword>
<dbReference type="GO" id="GO:0008170">
    <property type="term" value="F:N-methyltransferase activity"/>
    <property type="evidence" value="ECO:0007669"/>
    <property type="project" value="InterPro"/>
</dbReference>
<protein>
    <recommendedName>
        <fullName evidence="5">Methyltransferase</fullName>
        <ecNumber evidence="5">2.1.1.-</ecNumber>
    </recommendedName>
</protein>
<dbReference type="InterPro" id="IPR001091">
    <property type="entry name" value="RM_Methyltransferase"/>
</dbReference>
<evidence type="ECO:0000256" key="5">
    <source>
        <dbReference type="RuleBase" id="RU362026"/>
    </source>
</evidence>
<evidence type="ECO:0000256" key="3">
    <source>
        <dbReference type="ARBA" id="ARBA00022679"/>
    </source>
</evidence>
<dbReference type="GeneID" id="78288970"/>
<dbReference type="GO" id="GO:0009307">
    <property type="term" value="P:DNA restriction-modification system"/>
    <property type="evidence" value="ECO:0007669"/>
    <property type="project" value="UniProtKB-KW"/>
</dbReference>
<dbReference type="EC" id="2.1.1.-" evidence="5"/>
<dbReference type="PRINTS" id="PR00508">
    <property type="entry name" value="S21N4MTFRASE"/>
</dbReference>
<dbReference type="GO" id="GO:0003677">
    <property type="term" value="F:DNA binding"/>
    <property type="evidence" value="ECO:0007669"/>
    <property type="project" value="InterPro"/>
</dbReference>
<dbReference type="GO" id="GO:0032259">
    <property type="term" value="P:methylation"/>
    <property type="evidence" value="ECO:0007669"/>
    <property type="project" value="UniProtKB-KW"/>
</dbReference>
<dbReference type="SUPFAM" id="SSF53335">
    <property type="entry name" value="S-adenosyl-L-methionine-dependent methyltransferases"/>
    <property type="match status" value="1"/>
</dbReference>
<dbReference type="PANTHER" id="PTHR13370">
    <property type="entry name" value="RNA METHYLASE-RELATED"/>
    <property type="match status" value="1"/>
</dbReference>
<keyword evidence="8" id="KW-1185">Reference proteome</keyword>
<dbReference type="InterPro" id="IPR002941">
    <property type="entry name" value="DNA_methylase_N4/N6"/>
</dbReference>
<dbReference type="PANTHER" id="PTHR13370:SF3">
    <property type="entry name" value="TRNA (GUANINE(10)-N2)-METHYLTRANSFERASE HOMOLOG"/>
    <property type="match status" value="1"/>
</dbReference>
<evidence type="ECO:0000313" key="7">
    <source>
        <dbReference type="EMBL" id="SET68799.1"/>
    </source>
</evidence>
<sequence>MSNNKKFILKQDDCLEVMKQIPDESVDLIVTDPPYLMNYKTNRRKDKSHMFCTPISGDNDSLLIQLYISECYRIMKNNTAMYMFCNSNKIDFFKTELEKTGFKIKNIIIWIKNNWTAGDLKAQFGKQYEMIILVNKGRKFFNGKRLTDVWYFDRVSGKKQLHQNQKPIELLEQCIRKHSDENDIVFDGFAGSGSTGEAALRTGRKFLGIEIDKNYFNIANKRLERVEQEIK</sequence>
<dbReference type="Gene3D" id="3.40.50.150">
    <property type="entry name" value="Vaccinia Virus protein VP39"/>
    <property type="match status" value="1"/>
</dbReference>
<reference evidence="8" key="1">
    <citation type="submission" date="2016-10" db="EMBL/GenBank/DDBJ databases">
        <authorList>
            <person name="Varghese N."/>
            <person name="Submissions S."/>
        </authorList>
    </citation>
    <scope>NUCLEOTIDE SEQUENCE [LARGE SCALE GENOMIC DNA]</scope>
    <source>
        <strain evidence="8">DSM 1551</strain>
    </source>
</reference>